<dbReference type="AlphaFoldDB" id="A0A0J7XHS4"/>
<dbReference type="PATRIC" id="fig|1114963.3.peg.4356"/>
<accession>A0A0J7XHS4</accession>
<reference evidence="2 3" key="1">
    <citation type="journal article" date="2015" name="G3 (Bethesda)">
        <title>Insights into Ongoing Evolution of the Hexachlorocyclohexane Catabolic Pathway from Comparative Genomics of Ten Sphingomonadaceae Strains.</title>
        <authorList>
            <person name="Pearce S.L."/>
            <person name="Oakeshott J.G."/>
            <person name="Pandey G."/>
        </authorList>
    </citation>
    <scope>NUCLEOTIDE SEQUENCE [LARGE SCALE GENOMIC DNA]</scope>
    <source>
        <strain evidence="2 3">LL02</strain>
    </source>
</reference>
<comment type="caution">
    <text evidence="2">The sequence shown here is derived from an EMBL/GenBank/DDBJ whole genome shotgun (WGS) entry which is preliminary data.</text>
</comment>
<proteinExistence type="predicted"/>
<evidence type="ECO:0000256" key="1">
    <source>
        <dbReference type="SAM" id="SignalP"/>
    </source>
</evidence>
<organism evidence="2 3">
    <name type="scientific">Novosphingobium barchaimii LL02</name>
    <dbReference type="NCBI Taxonomy" id="1114963"/>
    <lineage>
        <taxon>Bacteria</taxon>
        <taxon>Pseudomonadati</taxon>
        <taxon>Pseudomonadota</taxon>
        <taxon>Alphaproteobacteria</taxon>
        <taxon>Sphingomonadales</taxon>
        <taxon>Sphingomonadaceae</taxon>
        <taxon>Novosphingobium</taxon>
    </lineage>
</organism>
<feature type="signal peptide" evidence="1">
    <location>
        <begin position="1"/>
        <end position="28"/>
    </location>
</feature>
<sequence>MIMVSMRKITTILALTASSLVLAVPAGAQSNGGPGTMMGPGMMGPGMMGPGMMGPGMMGPGMMGPNGCPHCGMMWNQRQANLNLSIADVRANLEQWLQWNQNTRLKVGRVVETDANTITADIVTAEGNSLVERYTVDRHSGFYRPAR</sequence>
<dbReference type="EMBL" id="JACU01000012">
    <property type="protein sequence ID" value="KMS51332.1"/>
    <property type="molecule type" value="Genomic_DNA"/>
</dbReference>
<feature type="chain" id="PRO_5005291814" evidence="1">
    <location>
        <begin position="29"/>
        <end position="147"/>
    </location>
</feature>
<dbReference type="Proteomes" id="UP000052268">
    <property type="component" value="Unassembled WGS sequence"/>
</dbReference>
<keyword evidence="1" id="KW-0732">Signal</keyword>
<gene>
    <name evidence="2" type="ORF">V474_03645</name>
</gene>
<name>A0A0J7XHS4_9SPHN</name>
<keyword evidence="3" id="KW-1185">Reference proteome</keyword>
<protein>
    <submittedName>
        <fullName evidence="2">Uncharacterized protein</fullName>
    </submittedName>
</protein>
<evidence type="ECO:0000313" key="3">
    <source>
        <dbReference type="Proteomes" id="UP000052268"/>
    </source>
</evidence>
<evidence type="ECO:0000313" key="2">
    <source>
        <dbReference type="EMBL" id="KMS51332.1"/>
    </source>
</evidence>